<comment type="caution">
    <text evidence="1">The sequence shown here is derived from an EMBL/GenBank/DDBJ whole genome shotgun (WGS) entry which is preliminary data.</text>
</comment>
<keyword evidence="2" id="KW-1185">Reference proteome</keyword>
<gene>
    <name evidence="1" type="ORF">EDD65_11259</name>
</gene>
<dbReference type="Proteomes" id="UP000294567">
    <property type="component" value="Unassembled WGS sequence"/>
</dbReference>
<dbReference type="OrthoDB" id="2924046at2"/>
<proteinExistence type="predicted"/>
<evidence type="ECO:0000313" key="2">
    <source>
        <dbReference type="Proteomes" id="UP000294567"/>
    </source>
</evidence>
<sequence>MRKAYLDITELTEKEAISIFVGDDTEIILAGTTIYSMDVNLKKDYQKYADNYDIQFIFDDCITNVEFYTIPQVDIMAIDSIGGYIGTIGQQCDIESDAPICYISSELECFIVAENGIDFLKNMESWKENLKFYDKVRFYLSKTEAEKELEFIDLPIIKIDKNNK</sequence>
<protein>
    <submittedName>
        <fullName evidence="1">Uncharacterized protein</fullName>
    </submittedName>
</protein>
<accession>A0A4R3KR59</accession>
<dbReference type="EMBL" id="SMAE01000012">
    <property type="protein sequence ID" value="TCS87101.1"/>
    <property type="molecule type" value="Genomic_DNA"/>
</dbReference>
<dbReference type="AlphaFoldDB" id="A0A4R3KR59"/>
<reference evidence="1 2" key="1">
    <citation type="submission" date="2019-03" db="EMBL/GenBank/DDBJ databases">
        <title>Genomic Encyclopedia of Type Strains, Phase IV (KMG-IV): sequencing the most valuable type-strain genomes for metagenomic binning, comparative biology and taxonomic classification.</title>
        <authorList>
            <person name="Goeker M."/>
        </authorList>
    </citation>
    <scope>NUCLEOTIDE SEQUENCE [LARGE SCALE GENOMIC DNA]</scope>
    <source>
        <strain evidence="1 2">DSM 26752</strain>
    </source>
</reference>
<dbReference type="RefSeq" id="WP_132029110.1">
    <property type="nucleotide sequence ID" value="NZ_CP068564.1"/>
</dbReference>
<name>A0A4R3KR59_9FIRM</name>
<organism evidence="1 2">
    <name type="scientific">Keratinibaculum paraultunense</name>
    <dbReference type="NCBI Taxonomy" id="1278232"/>
    <lineage>
        <taxon>Bacteria</taxon>
        <taxon>Bacillati</taxon>
        <taxon>Bacillota</taxon>
        <taxon>Tissierellia</taxon>
        <taxon>Tissierellales</taxon>
        <taxon>Tepidimicrobiaceae</taxon>
        <taxon>Keratinibaculum</taxon>
    </lineage>
</organism>
<evidence type="ECO:0000313" key="1">
    <source>
        <dbReference type="EMBL" id="TCS87101.1"/>
    </source>
</evidence>